<feature type="region of interest" description="Disordered" evidence="1">
    <location>
        <begin position="684"/>
        <end position="755"/>
    </location>
</feature>
<proteinExistence type="predicted"/>
<dbReference type="PANTHER" id="PTHR38248:SF2">
    <property type="entry name" value="FUNK1 11"/>
    <property type="match status" value="1"/>
</dbReference>
<evidence type="ECO:0000259" key="2">
    <source>
        <dbReference type="Pfam" id="PF17667"/>
    </source>
</evidence>
<name>A0A8H3HPX2_9AGAM</name>
<feature type="compositionally biased region" description="Low complexity" evidence="1">
    <location>
        <begin position="684"/>
        <end position="694"/>
    </location>
</feature>
<evidence type="ECO:0000313" key="3">
    <source>
        <dbReference type="EMBL" id="CAE6536070.1"/>
    </source>
</evidence>
<feature type="domain" description="Fungal-type protein kinase" evidence="2">
    <location>
        <begin position="354"/>
        <end position="553"/>
    </location>
</feature>
<gene>
    <name evidence="3" type="ORF">RDB_LOCUS186801</name>
</gene>
<dbReference type="InterPro" id="IPR040976">
    <property type="entry name" value="Pkinase_fungal"/>
</dbReference>
<evidence type="ECO:0000313" key="4">
    <source>
        <dbReference type="Proteomes" id="UP000663843"/>
    </source>
</evidence>
<organism evidence="3 4">
    <name type="scientific">Rhizoctonia solani</name>
    <dbReference type="NCBI Taxonomy" id="456999"/>
    <lineage>
        <taxon>Eukaryota</taxon>
        <taxon>Fungi</taxon>
        <taxon>Dikarya</taxon>
        <taxon>Basidiomycota</taxon>
        <taxon>Agaricomycotina</taxon>
        <taxon>Agaricomycetes</taxon>
        <taxon>Cantharellales</taxon>
        <taxon>Ceratobasidiaceae</taxon>
        <taxon>Rhizoctonia</taxon>
    </lineage>
</organism>
<accession>A0A8H3HPX2</accession>
<dbReference type="AlphaFoldDB" id="A0A8H3HPX2"/>
<dbReference type="Proteomes" id="UP000663843">
    <property type="component" value="Unassembled WGS sequence"/>
</dbReference>
<feature type="compositionally biased region" description="Polar residues" evidence="1">
    <location>
        <begin position="695"/>
        <end position="707"/>
    </location>
</feature>
<dbReference type="InterPro" id="IPR011009">
    <property type="entry name" value="Kinase-like_dom_sf"/>
</dbReference>
<comment type="caution">
    <text evidence="3">The sequence shown here is derived from an EMBL/GenBank/DDBJ whole genome shotgun (WGS) entry which is preliminary data.</text>
</comment>
<sequence length="755" mass="85217">MFNPTPISFPPSSPVRLGYPPAESLTAKLAYAELHTLQAVKYIKPEEFLETYLQGYYDHFTRWSHEEISFVSDIQQVNRSEDMYTGNAPLLRLLNRISKQIFESRGDPEALIFRSADQLKVFNPFTGRDFSPDLVALWEHPQGQDFPQIDYTQDFPIPPTWCAFAAVGEAKTGGNGKNQLGVYLKNHLQLHPELNAVLGLGVNKTDYALCYHDADVIDRSVFNWNQPGPLYAFVEKLYTRPFRDTSMHLIAPQNPDLAWVIKVGNQIYMSQAPRSLAGPGQRRFTTPAIEIDTGVPVFIKDIWWNVERAFLEGLLFEQAHQGKPLPGLMVVDSHGFVLDDNQERLTTAGPDRGRHKMRLVTKDIGRPLETVRSLRQFLCVMYDACVVQRNLYRKCGILHRDISDSNIMVAPVGDEYHTRCKGSLLEVKYVNQVLQEDGEQPDPAPACMVIDLGNGADLKMARKNDELTDRTGTPKFIARSVSFGNLLDPYDYGSAGVSLPSPPEIRDYVHRMHTTEYRHQIPPTPNSTAQPEARFAHQLFHDAESTFWVIVWTLVRSTSGNREEKRHTKEYKEFYHTMCRHYPQPGEEDDRASVFRKSPGFWTSLLHPGLKSMAPMLRGMFTYVWPEWGRSPAFDPEHVHEALMRLLLVEIIELDSADIVLDIGARSAPLASLFMVPLPGNSGSRSISQRSLSRNHTTNPPIPNDSSEGAPGQGRPAPVANERHSTGAPTTEDQLTLRARSLRRELGAGELQPPK</sequence>
<dbReference type="PANTHER" id="PTHR38248">
    <property type="entry name" value="FUNK1 6"/>
    <property type="match status" value="1"/>
</dbReference>
<reference evidence="3" key="1">
    <citation type="submission" date="2021-01" db="EMBL/GenBank/DDBJ databases">
        <authorList>
            <person name="Kaushik A."/>
        </authorList>
    </citation>
    <scope>NUCLEOTIDE SEQUENCE</scope>
    <source>
        <strain evidence="3">AG2-2IIIB</strain>
    </source>
</reference>
<dbReference type="EMBL" id="CAJMWT010008925">
    <property type="protein sequence ID" value="CAE6536070.1"/>
    <property type="molecule type" value="Genomic_DNA"/>
</dbReference>
<evidence type="ECO:0000256" key="1">
    <source>
        <dbReference type="SAM" id="MobiDB-lite"/>
    </source>
</evidence>
<protein>
    <recommendedName>
        <fullName evidence="2">Fungal-type protein kinase domain-containing protein</fullName>
    </recommendedName>
</protein>
<dbReference type="SUPFAM" id="SSF56112">
    <property type="entry name" value="Protein kinase-like (PK-like)"/>
    <property type="match status" value="1"/>
</dbReference>
<dbReference type="Pfam" id="PF17667">
    <property type="entry name" value="Pkinase_fungal"/>
    <property type="match status" value="1"/>
</dbReference>